<name>A0AAE0XVV8_9GAST</name>
<comment type="caution">
    <text evidence="1">The sequence shown here is derived from an EMBL/GenBank/DDBJ whole genome shotgun (WGS) entry which is preliminary data.</text>
</comment>
<dbReference type="AlphaFoldDB" id="A0AAE0XVV8"/>
<evidence type="ECO:0000313" key="2">
    <source>
        <dbReference type="Proteomes" id="UP001283361"/>
    </source>
</evidence>
<evidence type="ECO:0000313" key="1">
    <source>
        <dbReference type="EMBL" id="KAK3719774.1"/>
    </source>
</evidence>
<reference evidence="1" key="1">
    <citation type="journal article" date="2023" name="G3 (Bethesda)">
        <title>A reference genome for the long-term kleptoplast-retaining sea slug Elysia crispata morphotype clarki.</title>
        <authorList>
            <person name="Eastman K.E."/>
            <person name="Pendleton A.L."/>
            <person name="Shaikh M.A."/>
            <person name="Suttiyut T."/>
            <person name="Ogas R."/>
            <person name="Tomko P."/>
            <person name="Gavelis G."/>
            <person name="Widhalm J.R."/>
            <person name="Wisecaver J.H."/>
        </authorList>
    </citation>
    <scope>NUCLEOTIDE SEQUENCE</scope>
    <source>
        <strain evidence="1">ECLA1</strain>
    </source>
</reference>
<protein>
    <submittedName>
        <fullName evidence="1">Uncharacterized protein</fullName>
    </submittedName>
</protein>
<accession>A0AAE0XVV8</accession>
<sequence length="95" mass="10757">MWSNMSCRCHRQWSTGQTLSEIIVLLRLLIAWDRKKIAVCFNSEGLLPILVYWDQGSKCVLGFSAFEGRAKMGVKFPHTLRGKQSDKGLDLTGLL</sequence>
<dbReference type="EMBL" id="JAWDGP010007412">
    <property type="protein sequence ID" value="KAK3719774.1"/>
    <property type="molecule type" value="Genomic_DNA"/>
</dbReference>
<organism evidence="1 2">
    <name type="scientific">Elysia crispata</name>
    <name type="common">lettuce slug</name>
    <dbReference type="NCBI Taxonomy" id="231223"/>
    <lineage>
        <taxon>Eukaryota</taxon>
        <taxon>Metazoa</taxon>
        <taxon>Spiralia</taxon>
        <taxon>Lophotrochozoa</taxon>
        <taxon>Mollusca</taxon>
        <taxon>Gastropoda</taxon>
        <taxon>Heterobranchia</taxon>
        <taxon>Euthyneura</taxon>
        <taxon>Panpulmonata</taxon>
        <taxon>Sacoglossa</taxon>
        <taxon>Placobranchoidea</taxon>
        <taxon>Plakobranchidae</taxon>
        <taxon>Elysia</taxon>
    </lineage>
</organism>
<gene>
    <name evidence="1" type="ORF">RRG08_040077</name>
</gene>
<proteinExistence type="predicted"/>
<dbReference type="Proteomes" id="UP001283361">
    <property type="component" value="Unassembled WGS sequence"/>
</dbReference>
<keyword evidence="2" id="KW-1185">Reference proteome</keyword>